<dbReference type="InterPro" id="IPR011006">
    <property type="entry name" value="CheY-like_superfamily"/>
</dbReference>
<evidence type="ECO:0000259" key="3">
    <source>
        <dbReference type="PROSITE" id="PS50110"/>
    </source>
</evidence>
<dbReference type="InterPro" id="IPR001789">
    <property type="entry name" value="Sig_transdc_resp-reg_receiver"/>
</dbReference>
<dbReference type="PROSITE" id="PS50110">
    <property type="entry name" value="RESPONSE_REGULATORY"/>
    <property type="match status" value="1"/>
</dbReference>
<name>A0A1G2S7P5_9BACT</name>
<accession>A0A1G2S7P5</accession>
<dbReference type="EMBL" id="MHUT01000011">
    <property type="protein sequence ID" value="OHA81076.1"/>
    <property type="molecule type" value="Genomic_DNA"/>
</dbReference>
<protein>
    <recommendedName>
        <fullName evidence="3">Response regulatory domain-containing protein</fullName>
    </recommendedName>
</protein>
<reference evidence="4 5" key="1">
    <citation type="journal article" date="2016" name="Nat. Commun.">
        <title>Thousands of microbial genomes shed light on interconnected biogeochemical processes in an aquifer system.</title>
        <authorList>
            <person name="Anantharaman K."/>
            <person name="Brown C.T."/>
            <person name="Hug L.A."/>
            <person name="Sharon I."/>
            <person name="Castelle C.J."/>
            <person name="Probst A.J."/>
            <person name="Thomas B.C."/>
            <person name="Singh A."/>
            <person name="Wilkins M.J."/>
            <person name="Karaoz U."/>
            <person name="Brodie E.L."/>
            <person name="Williams K.H."/>
            <person name="Hubbard S.S."/>
            <person name="Banfield J.F."/>
        </authorList>
    </citation>
    <scope>NUCLEOTIDE SEQUENCE [LARGE SCALE GENOMIC DNA]</scope>
</reference>
<dbReference type="Proteomes" id="UP000179118">
    <property type="component" value="Unassembled WGS sequence"/>
</dbReference>
<evidence type="ECO:0000256" key="1">
    <source>
        <dbReference type="ARBA" id="ARBA00022553"/>
    </source>
</evidence>
<feature type="domain" description="Response regulatory" evidence="3">
    <location>
        <begin position="9"/>
        <end position="127"/>
    </location>
</feature>
<dbReference type="PANTHER" id="PTHR44591">
    <property type="entry name" value="STRESS RESPONSE REGULATOR PROTEIN 1"/>
    <property type="match status" value="1"/>
</dbReference>
<dbReference type="GO" id="GO:0000160">
    <property type="term" value="P:phosphorelay signal transduction system"/>
    <property type="evidence" value="ECO:0007669"/>
    <property type="project" value="InterPro"/>
</dbReference>
<evidence type="ECO:0000256" key="2">
    <source>
        <dbReference type="PROSITE-ProRule" id="PRU00169"/>
    </source>
</evidence>
<dbReference type="InterPro" id="IPR050595">
    <property type="entry name" value="Bact_response_regulator"/>
</dbReference>
<proteinExistence type="predicted"/>
<dbReference type="Gene3D" id="3.40.50.2300">
    <property type="match status" value="1"/>
</dbReference>
<evidence type="ECO:0000313" key="5">
    <source>
        <dbReference type="Proteomes" id="UP000179118"/>
    </source>
</evidence>
<evidence type="ECO:0000313" key="4">
    <source>
        <dbReference type="EMBL" id="OHA81076.1"/>
    </source>
</evidence>
<feature type="modified residue" description="4-aspartylphosphate" evidence="2">
    <location>
        <position position="60"/>
    </location>
</feature>
<dbReference type="SUPFAM" id="SSF52172">
    <property type="entry name" value="CheY-like"/>
    <property type="match status" value="1"/>
</dbReference>
<sequence length="128" mass="14432">MEENTISKTILLIEDDVALNRAIVLKLEQNGHHVISVMRAEDAFEVLKSEHSAIDIIWLDLLLPGMNGIDFLAEIRKNPEYKDMKVVICSVSGREESKDIARELGIVDYLVKSDYDINALVKKVSSYA</sequence>
<dbReference type="AlphaFoldDB" id="A0A1G2S7P5"/>
<gene>
    <name evidence="4" type="ORF">A3D51_01855</name>
</gene>
<dbReference type="Pfam" id="PF00072">
    <property type="entry name" value="Response_reg"/>
    <property type="match status" value="1"/>
</dbReference>
<organism evidence="4 5">
    <name type="scientific">Candidatus Yonathbacteria bacterium RIFCSPHIGHO2_02_FULL_44_14</name>
    <dbReference type="NCBI Taxonomy" id="1802724"/>
    <lineage>
        <taxon>Bacteria</taxon>
        <taxon>Candidatus Yonathiibacteriota</taxon>
    </lineage>
</organism>
<keyword evidence="1 2" id="KW-0597">Phosphoprotein</keyword>
<dbReference type="SMART" id="SM00448">
    <property type="entry name" value="REC"/>
    <property type="match status" value="1"/>
</dbReference>
<comment type="caution">
    <text evidence="4">The sequence shown here is derived from an EMBL/GenBank/DDBJ whole genome shotgun (WGS) entry which is preliminary data.</text>
</comment>
<dbReference type="PANTHER" id="PTHR44591:SF3">
    <property type="entry name" value="RESPONSE REGULATORY DOMAIN-CONTAINING PROTEIN"/>
    <property type="match status" value="1"/>
</dbReference>